<reference evidence="1" key="1">
    <citation type="journal article" date="2019" name="Science">
        <title>Mutation of a bHLH transcription factor allowed almond domestication.</title>
        <authorList>
            <person name="Sanchez-Perez R."/>
            <person name="Pavan S."/>
            <person name="Mazzeo R."/>
            <person name="Moldovan C."/>
            <person name="Aiese Cigliano R."/>
            <person name="Del Cueto J."/>
            <person name="Ricciardi F."/>
            <person name="Lotti C."/>
            <person name="Ricciardi L."/>
            <person name="Dicenta F."/>
            <person name="Lopez-Marques R.L."/>
            <person name="Lindberg Moller B."/>
        </authorList>
    </citation>
    <scope>NUCLEOTIDE SEQUENCE</scope>
</reference>
<name>A0A4Y1RBA2_PRUDU</name>
<accession>A0A4Y1RBA2</accession>
<dbReference type="AlphaFoldDB" id="A0A4Y1RBA2"/>
<protein>
    <submittedName>
        <fullName evidence="1">Uncharacterized protein</fullName>
    </submittedName>
</protein>
<gene>
    <name evidence="1" type="ORF">Prudu_011725</name>
</gene>
<proteinExistence type="predicted"/>
<sequence>MRRLDYDRNEYLDRVGASKIMYIRFLIDHDHMIKVATELIGLHQNFVMGYLNSSSEMHRASYPFSDWEMEKLTKEVGLELGKEEAKAWPQEFETSIRFEDFQYHNPYYR</sequence>
<dbReference type="EMBL" id="AP019300">
    <property type="protein sequence ID" value="BBH01453.1"/>
    <property type="molecule type" value="Genomic_DNA"/>
</dbReference>
<organism evidence="1">
    <name type="scientific">Prunus dulcis</name>
    <name type="common">Almond</name>
    <name type="synonym">Amygdalus dulcis</name>
    <dbReference type="NCBI Taxonomy" id="3755"/>
    <lineage>
        <taxon>Eukaryota</taxon>
        <taxon>Viridiplantae</taxon>
        <taxon>Streptophyta</taxon>
        <taxon>Embryophyta</taxon>
        <taxon>Tracheophyta</taxon>
        <taxon>Spermatophyta</taxon>
        <taxon>Magnoliopsida</taxon>
        <taxon>eudicotyledons</taxon>
        <taxon>Gunneridae</taxon>
        <taxon>Pentapetalae</taxon>
        <taxon>rosids</taxon>
        <taxon>fabids</taxon>
        <taxon>Rosales</taxon>
        <taxon>Rosaceae</taxon>
        <taxon>Amygdaloideae</taxon>
        <taxon>Amygdaleae</taxon>
        <taxon>Prunus</taxon>
    </lineage>
</organism>
<evidence type="ECO:0000313" key="1">
    <source>
        <dbReference type="EMBL" id="BBH01453.1"/>
    </source>
</evidence>